<keyword evidence="1 2" id="KW-0597">Phosphoprotein</keyword>
<dbReference type="PANTHER" id="PTHR44591:SF21">
    <property type="entry name" value="TWO-COMPONENT RESPONSE REGULATOR"/>
    <property type="match status" value="1"/>
</dbReference>
<feature type="modified residue" description="4-aspartylphosphate" evidence="2">
    <location>
        <position position="53"/>
    </location>
</feature>
<feature type="domain" description="Response regulatory" evidence="3">
    <location>
        <begin position="3"/>
        <end position="118"/>
    </location>
</feature>
<name>A0A2W4ZSR7_9BACT</name>
<evidence type="ECO:0000313" key="5">
    <source>
        <dbReference type="Proteomes" id="UP000249557"/>
    </source>
</evidence>
<comment type="caution">
    <text evidence="4">The sequence shown here is derived from an EMBL/GenBank/DDBJ whole genome shotgun (WGS) entry which is preliminary data.</text>
</comment>
<dbReference type="InterPro" id="IPR001789">
    <property type="entry name" value="Sig_transdc_resp-reg_receiver"/>
</dbReference>
<proteinExistence type="predicted"/>
<dbReference type="SMART" id="SM00448">
    <property type="entry name" value="REC"/>
    <property type="match status" value="1"/>
</dbReference>
<protein>
    <submittedName>
        <fullName evidence="4">Response regulator</fullName>
    </submittedName>
</protein>
<dbReference type="PROSITE" id="PS50110">
    <property type="entry name" value="RESPONSE_REGULATORY"/>
    <property type="match status" value="1"/>
</dbReference>
<gene>
    <name evidence="4" type="ORF">DI626_09240</name>
</gene>
<dbReference type="Pfam" id="PF00072">
    <property type="entry name" value="Response_reg"/>
    <property type="match status" value="1"/>
</dbReference>
<dbReference type="Proteomes" id="UP000249557">
    <property type="component" value="Unassembled WGS sequence"/>
</dbReference>
<dbReference type="EMBL" id="QFNK01000218">
    <property type="protein sequence ID" value="PZO83219.1"/>
    <property type="molecule type" value="Genomic_DNA"/>
</dbReference>
<dbReference type="InterPro" id="IPR050595">
    <property type="entry name" value="Bact_response_regulator"/>
</dbReference>
<dbReference type="InterPro" id="IPR011006">
    <property type="entry name" value="CheY-like_superfamily"/>
</dbReference>
<organism evidence="4 5">
    <name type="scientific">Micavibrio aeruginosavorus</name>
    <dbReference type="NCBI Taxonomy" id="349221"/>
    <lineage>
        <taxon>Bacteria</taxon>
        <taxon>Pseudomonadati</taxon>
        <taxon>Bdellovibrionota</taxon>
        <taxon>Bdellovibrionia</taxon>
        <taxon>Bdellovibrionales</taxon>
        <taxon>Pseudobdellovibrionaceae</taxon>
        <taxon>Micavibrio</taxon>
    </lineage>
</organism>
<evidence type="ECO:0000256" key="1">
    <source>
        <dbReference type="ARBA" id="ARBA00022553"/>
    </source>
</evidence>
<reference evidence="4 5" key="1">
    <citation type="submission" date="2017-08" db="EMBL/GenBank/DDBJ databases">
        <title>Infants hospitalized years apart are colonized by the same room-sourced microbial strains.</title>
        <authorList>
            <person name="Brooks B."/>
            <person name="Olm M.R."/>
            <person name="Firek B.A."/>
            <person name="Baker R."/>
            <person name="Thomas B.C."/>
            <person name="Morowitz M.J."/>
            <person name="Banfield J.F."/>
        </authorList>
    </citation>
    <scope>NUCLEOTIDE SEQUENCE [LARGE SCALE GENOMIC DNA]</scope>
    <source>
        <strain evidence="4">S2_018_000_R2_104</strain>
    </source>
</reference>
<dbReference type="GO" id="GO:0000160">
    <property type="term" value="P:phosphorelay signal transduction system"/>
    <property type="evidence" value="ECO:0007669"/>
    <property type="project" value="InterPro"/>
</dbReference>
<accession>A0A2W4ZSR7</accession>
<dbReference type="PANTHER" id="PTHR44591">
    <property type="entry name" value="STRESS RESPONSE REGULATOR PROTEIN 1"/>
    <property type="match status" value="1"/>
</dbReference>
<dbReference type="AlphaFoldDB" id="A0A2W4ZSR7"/>
<sequence length="120" mass="12403">MANIILAEDDASLRQFIAATLEKAGHAVTACADGLEAMAALNTTDNPDLLLTDIVMPGLDGTELAARAASLKPDMKVLFITGFAAMAATAESIPAQGGKVVSKPFHLGKLLAEVEALLKK</sequence>
<dbReference type="Gene3D" id="3.40.50.2300">
    <property type="match status" value="1"/>
</dbReference>
<dbReference type="SUPFAM" id="SSF52172">
    <property type="entry name" value="CheY-like"/>
    <property type="match status" value="1"/>
</dbReference>
<evidence type="ECO:0000313" key="4">
    <source>
        <dbReference type="EMBL" id="PZO83219.1"/>
    </source>
</evidence>
<evidence type="ECO:0000259" key="3">
    <source>
        <dbReference type="PROSITE" id="PS50110"/>
    </source>
</evidence>
<evidence type="ECO:0000256" key="2">
    <source>
        <dbReference type="PROSITE-ProRule" id="PRU00169"/>
    </source>
</evidence>